<feature type="domain" description="UBC core" evidence="3">
    <location>
        <begin position="8"/>
        <end position="163"/>
    </location>
</feature>
<evidence type="ECO:0000313" key="4">
    <source>
        <dbReference type="EMBL" id="KAJ0395123.1"/>
    </source>
</evidence>
<keyword evidence="2" id="KW-1133">Transmembrane helix</keyword>
<evidence type="ECO:0000256" key="1">
    <source>
        <dbReference type="SAM" id="MobiDB-lite"/>
    </source>
</evidence>
<organism evidence="4 5">
    <name type="scientific">Pythium insidiosum</name>
    <name type="common">Pythiosis disease agent</name>
    <dbReference type="NCBI Taxonomy" id="114742"/>
    <lineage>
        <taxon>Eukaryota</taxon>
        <taxon>Sar</taxon>
        <taxon>Stramenopiles</taxon>
        <taxon>Oomycota</taxon>
        <taxon>Peronosporomycetes</taxon>
        <taxon>Pythiales</taxon>
        <taxon>Pythiaceae</taxon>
        <taxon>Pythium</taxon>
    </lineage>
</organism>
<gene>
    <name evidence="4" type="ORF">P43SY_004616</name>
</gene>
<keyword evidence="2" id="KW-0812">Transmembrane</keyword>
<feature type="region of interest" description="Disordered" evidence="1">
    <location>
        <begin position="191"/>
        <end position="273"/>
    </location>
</feature>
<dbReference type="Proteomes" id="UP001209570">
    <property type="component" value="Unassembled WGS sequence"/>
</dbReference>
<feature type="compositionally biased region" description="Polar residues" evidence="1">
    <location>
        <begin position="250"/>
        <end position="269"/>
    </location>
</feature>
<feature type="compositionally biased region" description="Polar residues" evidence="1">
    <location>
        <begin position="196"/>
        <end position="212"/>
    </location>
</feature>
<dbReference type="PANTHER" id="PTHR24067">
    <property type="entry name" value="UBIQUITIN-CONJUGATING ENZYME E2"/>
    <property type="match status" value="1"/>
</dbReference>
<reference evidence="4" key="1">
    <citation type="submission" date="2021-12" db="EMBL/GenBank/DDBJ databases">
        <title>Prjna785345.</title>
        <authorList>
            <person name="Rujirawat T."/>
            <person name="Krajaejun T."/>
        </authorList>
    </citation>
    <scope>NUCLEOTIDE SEQUENCE</scope>
    <source>
        <strain evidence="4">Pi057C3</strain>
    </source>
</reference>
<dbReference type="Pfam" id="PF00179">
    <property type="entry name" value="UQ_con"/>
    <property type="match status" value="1"/>
</dbReference>
<dbReference type="SUPFAM" id="SSF54495">
    <property type="entry name" value="UBC-like"/>
    <property type="match status" value="1"/>
</dbReference>
<dbReference type="AlphaFoldDB" id="A0AAD5Q7B2"/>
<evidence type="ECO:0000256" key="2">
    <source>
        <dbReference type="SAM" id="Phobius"/>
    </source>
</evidence>
<name>A0AAD5Q7B2_PYTIN</name>
<accession>A0AAD5Q7B2</accession>
<dbReference type="FunFam" id="3.10.110.10:FF:000086">
    <property type="entry name" value="Ubiquitin-conjugating enzyme E2 J1"/>
    <property type="match status" value="1"/>
</dbReference>
<dbReference type="SMART" id="SM00212">
    <property type="entry name" value="UBCc"/>
    <property type="match status" value="1"/>
</dbReference>
<protein>
    <recommendedName>
        <fullName evidence="3">UBC core domain-containing protein</fullName>
    </recommendedName>
</protein>
<dbReference type="Gene3D" id="3.10.110.10">
    <property type="entry name" value="Ubiquitin Conjugating Enzyme"/>
    <property type="match status" value="1"/>
</dbReference>
<evidence type="ECO:0000259" key="3">
    <source>
        <dbReference type="PROSITE" id="PS50127"/>
    </source>
</evidence>
<dbReference type="PROSITE" id="PS50127">
    <property type="entry name" value="UBC_2"/>
    <property type="match status" value="1"/>
</dbReference>
<evidence type="ECO:0000313" key="5">
    <source>
        <dbReference type="Proteomes" id="UP001209570"/>
    </source>
</evidence>
<dbReference type="EMBL" id="JAKCXM010000362">
    <property type="protein sequence ID" value="KAJ0395123.1"/>
    <property type="molecule type" value="Genomic_DNA"/>
</dbReference>
<dbReference type="CDD" id="cd23799">
    <property type="entry name" value="UBCc_UBE2J"/>
    <property type="match status" value="1"/>
</dbReference>
<keyword evidence="2" id="KW-0472">Membrane</keyword>
<comment type="caution">
    <text evidence="4">The sequence shown here is derived from an EMBL/GenBank/DDBJ whole genome shotgun (WGS) entry which is preliminary data.</text>
</comment>
<sequence length="311" mass="34396">MASSVRNTAIKRIQGDVREMMKDPSDQYYAAPLDVGACDNIFDWHFTLRGPRDTEFEGGIYHGRILLPADYPFKPPNIMLLTPNGRFEVKKKICLSISAYHPEEWQPAWGIRLILEALISFMPTKGEGAIGALDYPPEERRRLAKLSCDYKCELCGRVADLLPELKNDDAQEKKPSKYADQIAQLHMHSLEPTDAKPSSGTDDKQSALSNSNGEEDGTSDPQDEAIRRVSQPMSATPPPTSARTAPEEPSQPSEDTAALNQGETTNTEASAPVTRAPDNIDSILHYLTIALAAVLFALVYKRLLQMQGLLQ</sequence>
<dbReference type="InterPro" id="IPR050113">
    <property type="entry name" value="Ub_conjugating_enzyme"/>
</dbReference>
<dbReference type="InterPro" id="IPR016135">
    <property type="entry name" value="UBQ-conjugating_enzyme/RWD"/>
</dbReference>
<proteinExistence type="predicted"/>
<feature type="transmembrane region" description="Helical" evidence="2">
    <location>
        <begin position="283"/>
        <end position="300"/>
    </location>
</feature>
<keyword evidence="5" id="KW-1185">Reference proteome</keyword>
<dbReference type="InterPro" id="IPR000608">
    <property type="entry name" value="UBC"/>
</dbReference>
<feature type="compositionally biased region" description="Acidic residues" evidence="1">
    <location>
        <begin position="213"/>
        <end position="223"/>
    </location>
</feature>